<protein>
    <submittedName>
        <fullName evidence="1">Uncharacterized protein</fullName>
    </submittedName>
</protein>
<proteinExistence type="predicted"/>
<name>A0A5D0CWD4_9BACL</name>
<organism evidence="1 2">
    <name type="scientific">Paenibacillus faecis</name>
    <dbReference type="NCBI Taxonomy" id="862114"/>
    <lineage>
        <taxon>Bacteria</taxon>
        <taxon>Bacillati</taxon>
        <taxon>Bacillota</taxon>
        <taxon>Bacilli</taxon>
        <taxon>Bacillales</taxon>
        <taxon>Paenibacillaceae</taxon>
        <taxon>Paenibacillus</taxon>
    </lineage>
</organism>
<dbReference type="RefSeq" id="WP_148452225.1">
    <property type="nucleotide sequence ID" value="NZ_VSDO01000002.1"/>
</dbReference>
<sequence length="67" mass="7628">MNVRYNAALEEGQSGGRHHDWSGSEFNAAKLQGSLVEKYGEEKRQAQLYMNLGLFIFYLACPDARIF</sequence>
<keyword evidence="2" id="KW-1185">Reference proteome</keyword>
<dbReference type="EMBL" id="VSDO01000002">
    <property type="protein sequence ID" value="TYA13494.1"/>
    <property type="molecule type" value="Genomic_DNA"/>
</dbReference>
<gene>
    <name evidence="1" type="ORF">FRY98_12645</name>
</gene>
<accession>A0A5D0CWD4</accession>
<evidence type="ECO:0000313" key="1">
    <source>
        <dbReference type="EMBL" id="TYA13494.1"/>
    </source>
</evidence>
<reference evidence="1 2" key="1">
    <citation type="submission" date="2019-08" db="EMBL/GenBank/DDBJ databases">
        <title>Genome sequencing of Paenibacillus faecis DSM 23593(T).</title>
        <authorList>
            <person name="Kook J.-K."/>
            <person name="Park S.-N."/>
            <person name="Lim Y.K."/>
        </authorList>
    </citation>
    <scope>NUCLEOTIDE SEQUENCE [LARGE SCALE GENOMIC DNA]</scope>
    <source>
        <strain evidence="1 2">DSM 23593</strain>
    </source>
</reference>
<dbReference type="Proteomes" id="UP000325218">
    <property type="component" value="Unassembled WGS sequence"/>
</dbReference>
<dbReference type="AlphaFoldDB" id="A0A5D0CWD4"/>
<evidence type="ECO:0000313" key="2">
    <source>
        <dbReference type="Proteomes" id="UP000325218"/>
    </source>
</evidence>
<comment type="caution">
    <text evidence="1">The sequence shown here is derived from an EMBL/GenBank/DDBJ whole genome shotgun (WGS) entry which is preliminary data.</text>
</comment>